<dbReference type="Proteomes" id="UP000218767">
    <property type="component" value="Unassembled WGS sequence"/>
</dbReference>
<organism evidence="2 3">
    <name type="scientific">SAR86 cluster bacterium</name>
    <dbReference type="NCBI Taxonomy" id="2030880"/>
    <lineage>
        <taxon>Bacteria</taxon>
        <taxon>Pseudomonadati</taxon>
        <taxon>Pseudomonadota</taxon>
        <taxon>Gammaproteobacteria</taxon>
        <taxon>SAR86 cluster</taxon>
    </lineage>
</organism>
<sequence length="163" mass="17336">MKFNLRKLFLAASMCLFSFAASAQSENPFIGTWDLDAPNSDFGSAQVPGAMTRTYIETGGGGYMYLLVTISPEGTIGGSSASYRYDGASNSIATIGGGGQTTISYFQVNGRTVEYTIRNAGRTSQIGAKTLSPDSRVLTIVIQNINSEGGSSSSQILRFNRRT</sequence>
<proteinExistence type="predicted"/>
<comment type="caution">
    <text evidence="2">The sequence shown here is derived from an EMBL/GenBank/DDBJ whole genome shotgun (WGS) entry which is preliminary data.</text>
</comment>
<protein>
    <recommendedName>
        <fullName evidence="4">Lipocalin-like domain-containing protein</fullName>
    </recommendedName>
</protein>
<evidence type="ECO:0000313" key="3">
    <source>
        <dbReference type="Proteomes" id="UP000218767"/>
    </source>
</evidence>
<evidence type="ECO:0000256" key="1">
    <source>
        <dbReference type="SAM" id="SignalP"/>
    </source>
</evidence>
<evidence type="ECO:0000313" key="2">
    <source>
        <dbReference type="EMBL" id="PCI77602.1"/>
    </source>
</evidence>
<evidence type="ECO:0008006" key="4">
    <source>
        <dbReference type="Google" id="ProtNLM"/>
    </source>
</evidence>
<feature type="chain" id="PRO_5012110765" description="Lipocalin-like domain-containing protein" evidence="1">
    <location>
        <begin position="24"/>
        <end position="163"/>
    </location>
</feature>
<name>A0A2A4X4J3_9GAMM</name>
<reference evidence="3" key="1">
    <citation type="submission" date="2017-08" db="EMBL/GenBank/DDBJ databases">
        <title>A dynamic microbial community with high functional redundancy inhabits the cold, oxic subseafloor aquifer.</title>
        <authorList>
            <person name="Tully B.J."/>
            <person name="Wheat C.G."/>
            <person name="Glazer B.T."/>
            <person name="Huber J.A."/>
        </authorList>
    </citation>
    <scope>NUCLEOTIDE SEQUENCE [LARGE SCALE GENOMIC DNA]</scope>
</reference>
<feature type="signal peptide" evidence="1">
    <location>
        <begin position="1"/>
        <end position="23"/>
    </location>
</feature>
<gene>
    <name evidence="2" type="ORF">COB20_07770</name>
</gene>
<keyword evidence="1" id="KW-0732">Signal</keyword>
<dbReference type="AlphaFoldDB" id="A0A2A4X4J3"/>
<accession>A0A2A4X4J3</accession>
<dbReference type="EMBL" id="NVUL01000044">
    <property type="protein sequence ID" value="PCI77602.1"/>
    <property type="molecule type" value="Genomic_DNA"/>
</dbReference>